<protein>
    <submittedName>
        <fullName evidence="2">Uncharacterized protein</fullName>
    </submittedName>
</protein>
<evidence type="ECO:0000256" key="1">
    <source>
        <dbReference type="SAM" id="Phobius"/>
    </source>
</evidence>
<sequence length="153" mass="16545">MLAKLEAGFRPGSLIFGSLLAVLGICILSGYLHSFAKIGLRVWFQGEPVLQESDIENKDEMFLELFATTAVYAGSFIWIFGVCLIEATIRSIDLSPASDLASPGQAIPLATGAVLFINELFGVSTGIGPWLEHRGWNLLLARRDHGPAAQEGR</sequence>
<keyword evidence="3" id="KW-1185">Reference proteome</keyword>
<name>A0A6A6IS40_9PLEO</name>
<dbReference type="GeneID" id="54586352"/>
<reference evidence="2" key="1">
    <citation type="journal article" date="2020" name="Stud. Mycol.">
        <title>101 Dothideomycetes genomes: a test case for predicting lifestyles and emergence of pathogens.</title>
        <authorList>
            <person name="Haridas S."/>
            <person name="Albert R."/>
            <person name="Binder M."/>
            <person name="Bloem J."/>
            <person name="Labutti K."/>
            <person name="Salamov A."/>
            <person name="Andreopoulos B."/>
            <person name="Baker S."/>
            <person name="Barry K."/>
            <person name="Bills G."/>
            <person name="Bluhm B."/>
            <person name="Cannon C."/>
            <person name="Castanera R."/>
            <person name="Culley D."/>
            <person name="Daum C."/>
            <person name="Ezra D."/>
            <person name="Gonzalez J."/>
            <person name="Henrissat B."/>
            <person name="Kuo A."/>
            <person name="Liang C."/>
            <person name="Lipzen A."/>
            <person name="Lutzoni F."/>
            <person name="Magnuson J."/>
            <person name="Mondo S."/>
            <person name="Nolan M."/>
            <person name="Ohm R."/>
            <person name="Pangilinan J."/>
            <person name="Park H.-J."/>
            <person name="Ramirez L."/>
            <person name="Alfaro M."/>
            <person name="Sun H."/>
            <person name="Tritt A."/>
            <person name="Yoshinaga Y."/>
            <person name="Zwiers L.-H."/>
            <person name="Turgeon B."/>
            <person name="Goodwin S."/>
            <person name="Spatafora J."/>
            <person name="Crous P."/>
            <person name="Grigoriev I."/>
        </authorList>
    </citation>
    <scope>NUCLEOTIDE SEQUENCE</scope>
    <source>
        <strain evidence="2">CBS 122368</strain>
    </source>
</reference>
<keyword evidence="1" id="KW-1133">Transmembrane helix</keyword>
<keyword evidence="1" id="KW-0812">Transmembrane</keyword>
<dbReference type="RefSeq" id="XP_033687636.1">
    <property type="nucleotide sequence ID" value="XM_033833022.1"/>
</dbReference>
<dbReference type="AlphaFoldDB" id="A0A6A6IS40"/>
<organism evidence="2 3">
    <name type="scientific">Trematosphaeria pertusa</name>
    <dbReference type="NCBI Taxonomy" id="390896"/>
    <lineage>
        <taxon>Eukaryota</taxon>
        <taxon>Fungi</taxon>
        <taxon>Dikarya</taxon>
        <taxon>Ascomycota</taxon>
        <taxon>Pezizomycotina</taxon>
        <taxon>Dothideomycetes</taxon>
        <taxon>Pleosporomycetidae</taxon>
        <taxon>Pleosporales</taxon>
        <taxon>Massarineae</taxon>
        <taxon>Trematosphaeriaceae</taxon>
        <taxon>Trematosphaeria</taxon>
    </lineage>
</organism>
<feature type="transmembrane region" description="Helical" evidence="1">
    <location>
        <begin position="65"/>
        <end position="85"/>
    </location>
</feature>
<feature type="transmembrane region" description="Helical" evidence="1">
    <location>
        <begin position="12"/>
        <end position="32"/>
    </location>
</feature>
<accession>A0A6A6IS40</accession>
<dbReference type="EMBL" id="ML987192">
    <property type="protein sequence ID" value="KAF2252632.1"/>
    <property type="molecule type" value="Genomic_DNA"/>
</dbReference>
<keyword evidence="1" id="KW-0472">Membrane</keyword>
<proteinExistence type="predicted"/>
<dbReference type="OrthoDB" id="3945378at2759"/>
<dbReference type="Proteomes" id="UP000800094">
    <property type="component" value="Unassembled WGS sequence"/>
</dbReference>
<evidence type="ECO:0000313" key="2">
    <source>
        <dbReference type="EMBL" id="KAF2252632.1"/>
    </source>
</evidence>
<gene>
    <name evidence="2" type="ORF">BU26DRAFT_562359</name>
</gene>
<evidence type="ECO:0000313" key="3">
    <source>
        <dbReference type="Proteomes" id="UP000800094"/>
    </source>
</evidence>